<reference evidence="2 3" key="1">
    <citation type="submission" date="2014-03" db="EMBL/GenBank/DDBJ databases">
        <authorList>
            <person name="Sibley D."/>
            <person name="Venepally P."/>
            <person name="Karamycheva S."/>
            <person name="Hadjithomas M."/>
            <person name="Khan A."/>
            <person name="Brunk B."/>
            <person name="Roos D."/>
            <person name="Caler E."/>
            <person name="Lorenzi H."/>
        </authorList>
    </citation>
    <scope>NUCLEOTIDE SEQUENCE [LARGE SCALE GENOMIC DNA]</scope>
    <source>
        <strain evidence="3">p89</strain>
    </source>
</reference>
<accession>A0A086KTS4</accession>
<dbReference type="Proteomes" id="UP000028828">
    <property type="component" value="Unassembled WGS sequence"/>
</dbReference>
<feature type="compositionally biased region" description="Polar residues" evidence="1">
    <location>
        <begin position="742"/>
        <end position="760"/>
    </location>
</feature>
<dbReference type="OrthoDB" id="347521at2759"/>
<dbReference type="EMBL" id="AEYI02000581">
    <property type="protein sequence ID" value="KFG47792.1"/>
    <property type="molecule type" value="Genomic_DNA"/>
</dbReference>
<evidence type="ECO:0000256" key="1">
    <source>
        <dbReference type="SAM" id="MobiDB-lite"/>
    </source>
</evidence>
<dbReference type="VEuPathDB" id="ToxoDB:TGP89_246030"/>
<protein>
    <submittedName>
        <fullName evidence="2">Mediator complex subunit MED17</fullName>
    </submittedName>
</protein>
<comment type="caution">
    <text evidence="2">The sequence shown here is derived from an EMBL/GenBank/DDBJ whole genome shotgun (WGS) entry which is preliminary data.</text>
</comment>
<evidence type="ECO:0000313" key="2">
    <source>
        <dbReference type="EMBL" id="KFG47792.1"/>
    </source>
</evidence>
<feature type="compositionally biased region" description="Low complexity" evidence="1">
    <location>
        <begin position="129"/>
        <end position="139"/>
    </location>
</feature>
<dbReference type="AlphaFoldDB" id="A0A086KTS4"/>
<feature type="compositionally biased region" description="Basic and acidic residues" evidence="1">
    <location>
        <begin position="406"/>
        <end position="415"/>
    </location>
</feature>
<feature type="region of interest" description="Disordered" evidence="1">
    <location>
        <begin position="116"/>
        <end position="139"/>
    </location>
</feature>
<feature type="region of interest" description="Disordered" evidence="1">
    <location>
        <begin position="737"/>
        <end position="779"/>
    </location>
</feature>
<proteinExistence type="predicted"/>
<evidence type="ECO:0000313" key="3">
    <source>
        <dbReference type="Proteomes" id="UP000028828"/>
    </source>
</evidence>
<feature type="compositionally biased region" description="Low complexity" evidence="1">
    <location>
        <begin position="420"/>
        <end position="435"/>
    </location>
</feature>
<sequence length="897" mass="96447">MPDIPQMSSSCQEGIGRAGKREATVDAQPVLPSRSSGDASVPGRFRPDKDPSSVSSVNLCPQFSLEPYGAGDLRLLKFLADGRPVWEAPPARPPSGQIAADVDFFFPEKDVLPAPVGATDRRTVETPQSVSLGSSSSSSASSCAAAARQTVSESGGEGAAGEGQLLGRESASAHAARAEAFRAYLEKSARASAAYPPSDLLQRAEALCVAADARHQEQLKESDPWVKNKGVWEEAVQKRDEASKWLSGAGMLFDLLLGTANAAPSQRFLRLVEAKDEVDEEEMWQKLLIGLQGRREMSVELEKEIANARHQMLRTPAGLPGQRTWVQLLRRLQRLRWVLVKKRYQDVEFSQSDASYPYVSEVYIHLLQIPTRCWGAGTAAPVGCSLPLPPPRVFGDHFVLLKATLKDPTEPREEGGTCGGEPATPGAGTASAAGSRDVPASVQRRTASPWGFVLEYDEQAASAVETRALLHVNVRPLLAWNLLSDSRDVGDSSTAVIASRAASWLFPNPSTCLPPPAGLLVDELPAMNPPPLSDRETKQDAEVTQASNAIHRRLQQAQWCLLDRCCFHVLAAQAERMRVLGEQNATASLQKSGDIPFGGEKAGGGDADVQCLRRRITAECIQVDSKRIRILLRGVPISLAQAGVPETGTDPSGAGGVFSARNGLRSKDVANSAGVAMSETSGMANKAAIHTNSAIPGEQISNSTCKCGVHTLDFVVDVAYLPTDLGKMSEEAGVCCRDSKRGSSGQRTAASEDPTSSLEQWRTEKKSEASVNRSHEHAEDSAPLASASVFGQKCSLCRCCTVRLHEEVGAFFEQAQRVAVLQLRQFFLEAWEYEAFERPKLCGELAFAPPLLDLAGSRTATKTLQGSTKAGCSSQLRGEHILRTFVSWLASEGLDFV</sequence>
<feature type="compositionally biased region" description="Polar residues" evidence="1">
    <location>
        <begin position="1"/>
        <end position="12"/>
    </location>
</feature>
<feature type="compositionally biased region" description="Basic and acidic residues" evidence="1">
    <location>
        <begin position="761"/>
        <end position="779"/>
    </location>
</feature>
<feature type="region of interest" description="Disordered" evidence="1">
    <location>
        <begin position="1"/>
        <end position="56"/>
    </location>
</feature>
<gene>
    <name evidence="2" type="ORF">TGP89_246030</name>
</gene>
<name>A0A086KTS4_TOXGO</name>
<organism evidence="2 3">
    <name type="scientific">Toxoplasma gondii p89</name>
    <dbReference type="NCBI Taxonomy" id="943119"/>
    <lineage>
        <taxon>Eukaryota</taxon>
        <taxon>Sar</taxon>
        <taxon>Alveolata</taxon>
        <taxon>Apicomplexa</taxon>
        <taxon>Conoidasida</taxon>
        <taxon>Coccidia</taxon>
        <taxon>Eucoccidiorida</taxon>
        <taxon>Eimeriorina</taxon>
        <taxon>Sarcocystidae</taxon>
        <taxon>Toxoplasma</taxon>
    </lineage>
</organism>
<feature type="region of interest" description="Disordered" evidence="1">
    <location>
        <begin position="406"/>
        <end position="441"/>
    </location>
</feature>